<dbReference type="EMBL" id="JAEMHL010000007">
    <property type="protein sequence ID" value="MBJ6751358.1"/>
    <property type="molecule type" value="Genomic_DNA"/>
</dbReference>
<name>A0ABS0YGA4_9BACT</name>
<evidence type="ECO:0000313" key="1">
    <source>
        <dbReference type="EMBL" id="MBJ6751358.1"/>
    </source>
</evidence>
<dbReference type="RefSeq" id="WP_199389833.1">
    <property type="nucleotide sequence ID" value="NZ_JAEMHL010000007.1"/>
</dbReference>
<accession>A0ABS0YGA4</accession>
<evidence type="ECO:0000313" key="2">
    <source>
        <dbReference type="Proteomes" id="UP000614714"/>
    </source>
</evidence>
<reference evidence="1 2" key="1">
    <citation type="submission" date="2020-12" db="EMBL/GenBank/DDBJ databases">
        <title>Geomonas sp. Red421, isolated from paddy soil.</title>
        <authorList>
            <person name="Xu Z."/>
            <person name="Zhang Z."/>
            <person name="Masuda Y."/>
            <person name="Itoh H."/>
            <person name="Senoo K."/>
        </authorList>
    </citation>
    <scope>NUCLEOTIDE SEQUENCE [LARGE SCALE GENOMIC DNA]</scope>
    <source>
        <strain evidence="1 2">Red421</strain>
    </source>
</reference>
<keyword evidence="2" id="KW-1185">Reference proteome</keyword>
<gene>
    <name evidence="1" type="ORF">JFN91_14155</name>
</gene>
<proteinExistence type="predicted"/>
<sequence length="98" mass="11204">MDDRFFAVKAAARRVAEINLQKTSFLTLEVKFLRLQTAMLNHSLATRLEAEDSAFDHLTLLVEEMAAAREPHFWYEALSNHLEEMIEAVEGQPAEISQ</sequence>
<organism evidence="1 2">
    <name type="scientific">Geomonas anaerohicana</name>
    <dbReference type="NCBI Taxonomy" id="2798583"/>
    <lineage>
        <taxon>Bacteria</taxon>
        <taxon>Pseudomonadati</taxon>
        <taxon>Thermodesulfobacteriota</taxon>
        <taxon>Desulfuromonadia</taxon>
        <taxon>Geobacterales</taxon>
        <taxon>Geobacteraceae</taxon>
        <taxon>Geomonas</taxon>
    </lineage>
</organism>
<comment type="caution">
    <text evidence="1">The sequence shown here is derived from an EMBL/GenBank/DDBJ whole genome shotgun (WGS) entry which is preliminary data.</text>
</comment>
<dbReference type="Proteomes" id="UP000614714">
    <property type="component" value="Unassembled WGS sequence"/>
</dbReference>
<protein>
    <recommendedName>
        <fullName evidence="3">FCD domain-containing protein</fullName>
    </recommendedName>
</protein>
<evidence type="ECO:0008006" key="3">
    <source>
        <dbReference type="Google" id="ProtNLM"/>
    </source>
</evidence>